<reference evidence="3" key="1">
    <citation type="submission" date="2016-11" db="UniProtKB">
        <authorList>
            <consortium name="WormBaseParasite"/>
        </authorList>
    </citation>
    <scope>IDENTIFICATION</scope>
</reference>
<dbReference type="GO" id="GO:0042393">
    <property type="term" value="F:histone binding"/>
    <property type="evidence" value="ECO:0007669"/>
    <property type="project" value="TreeGrafter"/>
</dbReference>
<proteinExistence type="predicted"/>
<evidence type="ECO:0000313" key="2">
    <source>
        <dbReference type="Proteomes" id="UP000095281"/>
    </source>
</evidence>
<keyword evidence="1" id="KW-0539">Nucleus</keyword>
<sequence>MSDRRTGSEATGDSKANDVTALEGRCSIIKHSKEVLSGSSRAQFYAFNEGDDTFVDQHNDAVTHPYLINGAEEQILNELKHLYPEKSEEERHIFGLISSSGKVVLIDKLLPKLRADGHRVLLFSQMV</sequence>
<dbReference type="GO" id="GO:0003677">
    <property type="term" value="F:DNA binding"/>
    <property type="evidence" value="ECO:0007669"/>
    <property type="project" value="TreeGrafter"/>
</dbReference>
<dbReference type="WBParaSite" id="MhA1_Contig301.frz3.fgene3">
    <property type="protein sequence ID" value="MhA1_Contig301.frz3.fgene3"/>
    <property type="gene ID" value="MhA1_Contig301.frz3.fgene3"/>
</dbReference>
<keyword evidence="2" id="KW-1185">Reference proteome</keyword>
<dbReference type="Proteomes" id="UP000095281">
    <property type="component" value="Unplaced"/>
</dbReference>
<dbReference type="InterPro" id="IPR027417">
    <property type="entry name" value="P-loop_NTPase"/>
</dbReference>
<dbReference type="GO" id="GO:0140658">
    <property type="term" value="F:ATP-dependent chromatin remodeler activity"/>
    <property type="evidence" value="ECO:0007669"/>
    <property type="project" value="TreeGrafter"/>
</dbReference>
<evidence type="ECO:0000256" key="1">
    <source>
        <dbReference type="ARBA" id="ARBA00023242"/>
    </source>
</evidence>
<dbReference type="Gene3D" id="3.40.50.300">
    <property type="entry name" value="P-loop containing nucleotide triphosphate hydrolases"/>
    <property type="match status" value="1"/>
</dbReference>
<protein>
    <submittedName>
        <fullName evidence="3">Helicase C-terminal domain-containing protein</fullName>
    </submittedName>
</protein>
<evidence type="ECO:0000313" key="3">
    <source>
        <dbReference type="WBParaSite" id="MhA1_Contig301.frz3.fgene3"/>
    </source>
</evidence>
<dbReference type="GO" id="GO:0016887">
    <property type="term" value="F:ATP hydrolysis activity"/>
    <property type="evidence" value="ECO:0007669"/>
    <property type="project" value="TreeGrafter"/>
</dbReference>
<dbReference type="PANTHER" id="PTHR45623:SF11">
    <property type="entry name" value="KISMET, ISOFORM C"/>
    <property type="match status" value="1"/>
</dbReference>
<accession>A0A1I8BMA8</accession>
<name>A0A1I8BMA8_MELHA</name>
<dbReference type="GO" id="GO:0005634">
    <property type="term" value="C:nucleus"/>
    <property type="evidence" value="ECO:0007669"/>
    <property type="project" value="TreeGrafter"/>
</dbReference>
<dbReference type="GO" id="GO:0003682">
    <property type="term" value="F:chromatin binding"/>
    <property type="evidence" value="ECO:0007669"/>
    <property type="project" value="TreeGrafter"/>
</dbReference>
<organism evidence="2 3">
    <name type="scientific">Meloidogyne hapla</name>
    <name type="common">Root-knot nematode worm</name>
    <dbReference type="NCBI Taxonomy" id="6305"/>
    <lineage>
        <taxon>Eukaryota</taxon>
        <taxon>Metazoa</taxon>
        <taxon>Ecdysozoa</taxon>
        <taxon>Nematoda</taxon>
        <taxon>Chromadorea</taxon>
        <taxon>Rhabditida</taxon>
        <taxon>Tylenchina</taxon>
        <taxon>Tylenchomorpha</taxon>
        <taxon>Tylenchoidea</taxon>
        <taxon>Meloidogynidae</taxon>
        <taxon>Meloidogyninae</taxon>
        <taxon>Meloidogyne</taxon>
    </lineage>
</organism>
<dbReference type="PANTHER" id="PTHR45623">
    <property type="entry name" value="CHROMODOMAIN-HELICASE-DNA-BINDING PROTEIN 3-RELATED-RELATED"/>
    <property type="match status" value="1"/>
</dbReference>
<dbReference type="AlphaFoldDB" id="A0A1I8BMA8"/>
<dbReference type="GO" id="GO:0000785">
    <property type="term" value="C:chromatin"/>
    <property type="evidence" value="ECO:0007669"/>
    <property type="project" value="TreeGrafter"/>
</dbReference>